<evidence type="ECO:0000256" key="15">
    <source>
        <dbReference type="SAM" id="MobiDB-lite"/>
    </source>
</evidence>
<keyword evidence="9" id="KW-0833">Ubl conjugation pathway</keyword>
<evidence type="ECO:0000256" key="4">
    <source>
        <dbReference type="ARBA" id="ARBA00012483"/>
    </source>
</evidence>
<comment type="catalytic activity">
    <reaction evidence="1">
        <text>S-ubiquitinyl-[E2 ubiquitin-conjugating enzyme]-L-cysteine + [acceptor protein]-L-lysine = [E2 ubiquitin-conjugating enzyme]-L-cysteine + N(6)-ubiquitinyl-[acceptor protein]-L-lysine.</text>
        <dbReference type="EC" id="2.3.2.27"/>
    </reaction>
</comment>
<evidence type="ECO:0000256" key="7">
    <source>
        <dbReference type="ARBA" id="ARBA00022723"/>
    </source>
</evidence>
<keyword evidence="17" id="KW-0732">Signal</keyword>
<feature type="chain" id="PRO_5005527638" description="RING-type E3 ubiquitin transferase" evidence="17">
    <location>
        <begin position="21"/>
        <end position="408"/>
    </location>
</feature>
<evidence type="ECO:0000256" key="10">
    <source>
        <dbReference type="ARBA" id="ARBA00022833"/>
    </source>
</evidence>
<keyword evidence="5" id="KW-0808">Transferase</keyword>
<keyword evidence="11 16" id="KW-1133">Transmembrane helix</keyword>
<keyword evidence="7" id="KW-0479">Metal-binding</keyword>
<protein>
    <recommendedName>
        <fullName evidence="4">RING-type E3 ubiquitin transferase</fullName>
        <ecNumber evidence="4">2.3.2.27</ecNumber>
    </recommendedName>
</protein>
<accession>A0A0K9PJN5</accession>
<evidence type="ECO:0000256" key="8">
    <source>
        <dbReference type="ARBA" id="ARBA00022771"/>
    </source>
</evidence>
<dbReference type="EC" id="2.3.2.27" evidence="4"/>
<dbReference type="OrthoDB" id="8062037at2759"/>
<keyword evidence="20" id="KW-1185">Reference proteome</keyword>
<dbReference type="SUPFAM" id="SSF57850">
    <property type="entry name" value="RING/U-box"/>
    <property type="match status" value="1"/>
</dbReference>
<keyword evidence="6 16" id="KW-0812">Transmembrane</keyword>
<comment type="pathway">
    <text evidence="3">Protein modification; protein ubiquitination.</text>
</comment>
<feature type="domain" description="RING-type" evidence="18">
    <location>
        <begin position="119"/>
        <end position="161"/>
    </location>
</feature>
<evidence type="ECO:0000313" key="20">
    <source>
        <dbReference type="Proteomes" id="UP000036987"/>
    </source>
</evidence>
<dbReference type="InterPro" id="IPR053238">
    <property type="entry name" value="RING-H2_zinc_finger"/>
</dbReference>
<name>A0A0K9PJN5_ZOSMR</name>
<dbReference type="EMBL" id="LFYR01000839">
    <property type="protein sequence ID" value="KMZ68455.1"/>
    <property type="molecule type" value="Genomic_DNA"/>
</dbReference>
<feature type="signal peptide" evidence="17">
    <location>
        <begin position="1"/>
        <end position="20"/>
    </location>
</feature>
<reference evidence="20" key="1">
    <citation type="journal article" date="2016" name="Nature">
        <title>The genome of the seagrass Zostera marina reveals angiosperm adaptation to the sea.</title>
        <authorList>
            <person name="Olsen J.L."/>
            <person name="Rouze P."/>
            <person name="Verhelst B."/>
            <person name="Lin Y.-C."/>
            <person name="Bayer T."/>
            <person name="Collen J."/>
            <person name="Dattolo E."/>
            <person name="De Paoli E."/>
            <person name="Dittami S."/>
            <person name="Maumus F."/>
            <person name="Michel G."/>
            <person name="Kersting A."/>
            <person name="Lauritano C."/>
            <person name="Lohaus R."/>
            <person name="Toepel M."/>
            <person name="Tonon T."/>
            <person name="Vanneste K."/>
            <person name="Amirebrahimi M."/>
            <person name="Brakel J."/>
            <person name="Bostroem C."/>
            <person name="Chovatia M."/>
            <person name="Grimwood J."/>
            <person name="Jenkins J.W."/>
            <person name="Jueterbock A."/>
            <person name="Mraz A."/>
            <person name="Stam W.T."/>
            <person name="Tice H."/>
            <person name="Bornberg-Bauer E."/>
            <person name="Green P.J."/>
            <person name="Pearson G.A."/>
            <person name="Procaccini G."/>
            <person name="Duarte C.M."/>
            <person name="Schmutz J."/>
            <person name="Reusch T.B.H."/>
            <person name="Van de Peer Y."/>
        </authorList>
    </citation>
    <scope>NUCLEOTIDE SEQUENCE [LARGE SCALE GENOMIC DNA]</scope>
    <source>
        <strain evidence="20">cv. Finnish</strain>
    </source>
</reference>
<evidence type="ECO:0000256" key="12">
    <source>
        <dbReference type="ARBA" id="ARBA00023136"/>
    </source>
</evidence>
<dbReference type="STRING" id="29655.A0A0K9PJN5"/>
<organism evidence="19 20">
    <name type="scientific">Zostera marina</name>
    <name type="common">Eelgrass</name>
    <dbReference type="NCBI Taxonomy" id="29655"/>
    <lineage>
        <taxon>Eukaryota</taxon>
        <taxon>Viridiplantae</taxon>
        <taxon>Streptophyta</taxon>
        <taxon>Embryophyta</taxon>
        <taxon>Tracheophyta</taxon>
        <taxon>Spermatophyta</taxon>
        <taxon>Magnoliopsida</taxon>
        <taxon>Liliopsida</taxon>
        <taxon>Zosteraceae</taxon>
        <taxon>Zostera</taxon>
    </lineage>
</organism>
<comment type="similarity">
    <text evidence="13">Belongs to the RING-type zinc finger family. ATL subfamily.</text>
</comment>
<dbReference type="Pfam" id="PF13639">
    <property type="entry name" value="zf-RING_2"/>
    <property type="match status" value="1"/>
</dbReference>
<evidence type="ECO:0000256" key="14">
    <source>
        <dbReference type="PROSITE-ProRule" id="PRU00175"/>
    </source>
</evidence>
<dbReference type="FunFam" id="3.30.40.10:FF:000187">
    <property type="entry name" value="E3 ubiquitin-protein ligase ATL6"/>
    <property type="match status" value="1"/>
</dbReference>
<dbReference type="Gene3D" id="3.30.40.10">
    <property type="entry name" value="Zinc/RING finger domain, C3HC4 (zinc finger)"/>
    <property type="match status" value="1"/>
</dbReference>
<evidence type="ECO:0000256" key="16">
    <source>
        <dbReference type="SAM" id="Phobius"/>
    </source>
</evidence>
<evidence type="ECO:0000259" key="18">
    <source>
        <dbReference type="PROSITE" id="PS50089"/>
    </source>
</evidence>
<sequence>MSPLLLFLLLFFFFVSYGDAQDDNVPPTSQETFNPKFNPSMAIIIAILISAFFFLGFFSIYLRQCGNSSDGSTRGRASIARRSRRFANRGLNPLTIERFPTLLYSDVKEHKIGKGALECAVCISEFEDDEMIRLLPKCDHVFHTNCIDEWLGTHTTCPVCRDNLAAVDADSFPGFDHATAVPLETSSETVAAENVENPRSPRPNHVSIQVAQEMEQVAMPATLPPPAPPSTDLRRAGSIKTATRAILSWGSRSARPAVGASTGQFWAEAERERFTLRLPERVRQEIISGKLSRSVSVMAFRTEGSSRRGYRGIDGEGSSRGGRSFKMRGGKWEWATRSDRWAFLSFNRRNSSGDGEGSIRREGSAKGKIFGPLDCLGGGAGSVKDGEETRGKDIAVPDEDPSLPLGKV</sequence>
<evidence type="ECO:0000256" key="5">
    <source>
        <dbReference type="ARBA" id="ARBA00022679"/>
    </source>
</evidence>
<evidence type="ECO:0000256" key="11">
    <source>
        <dbReference type="ARBA" id="ARBA00022989"/>
    </source>
</evidence>
<evidence type="ECO:0000256" key="17">
    <source>
        <dbReference type="SAM" id="SignalP"/>
    </source>
</evidence>
<evidence type="ECO:0000256" key="2">
    <source>
        <dbReference type="ARBA" id="ARBA00004167"/>
    </source>
</evidence>
<keyword evidence="12 16" id="KW-0472">Membrane</keyword>
<keyword evidence="8 14" id="KW-0863">Zinc-finger</keyword>
<dbReference type="PROSITE" id="PS50089">
    <property type="entry name" value="ZF_RING_2"/>
    <property type="match status" value="1"/>
</dbReference>
<comment type="subcellular location">
    <subcellularLocation>
        <location evidence="2">Membrane</location>
        <topology evidence="2">Single-pass membrane protein</topology>
    </subcellularLocation>
</comment>
<comment type="caution">
    <text evidence="19">The sequence shown here is derived from an EMBL/GenBank/DDBJ whole genome shotgun (WGS) entry which is preliminary data.</text>
</comment>
<feature type="compositionally biased region" description="Basic and acidic residues" evidence="15">
    <location>
        <begin position="384"/>
        <end position="395"/>
    </location>
</feature>
<feature type="transmembrane region" description="Helical" evidence="16">
    <location>
        <begin position="42"/>
        <end position="62"/>
    </location>
</feature>
<evidence type="ECO:0000313" key="19">
    <source>
        <dbReference type="EMBL" id="KMZ68455.1"/>
    </source>
</evidence>
<dbReference type="InterPro" id="IPR013083">
    <property type="entry name" value="Znf_RING/FYVE/PHD"/>
</dbReference>
<gene>
    <name evidence="19" type="ORF">ZOSMA_23G01140</name>
</gene>
<dbReference type="InterPro" id="IPR001841">
    <property type="entry name" value="Znf_RING"/>
</dbReference>
<dbReference type="OMA" id="GYYATNF"/>
<evidence type="ECO:0000256" key="6">
    <source>
        <dbReference type="ARBA" id="ARBA00022692"/>
    </source>
</evidence>
<dbReference type="SMART" id="SM00184">
    <property type="entry name" value="RING"/>
    <property type="match status" value="1"/>
</dbReference>
<evidence type="ECO:0000256" key="3">
    <source>
        <dbReference type="ARBA" id="ARBA00004906"/>
    </source>
</evidence>
<keyword evidence="10" id="KW-0862">Zinc</keyword>
<feature type="region of interest" description="Disordered" evidence="15">
    <location>
        <begin position="351"/>
        <end position="408"/>
    </location>
</feature>
<evidence type="ECO:0000256" key="1">
    <source>
        <dbReference type="ARBA" id="ARBA00000900"/>
    </source>
</evidence>
<dbReference type="Proteomes" id="UP000036987">
    <property type="component" value="Unassembled WGS sequence"/>
</dbReference>
<dbReference type="GO" id="GO:0016020">
    <property type="term" value="C:membrane"/>
    <property type="evidence" value="ECO:0007669"/>
    <property type="project" value="UniProtKB-SubCell"/>
</dbReference>
<proteinExistence type="inferred from homology"/>
<dbReference type="GO" id="GO:0008270">
    <property type="term" value="F:zinc ion binding"/>
    <property type="evidence" value="ECO:0007669"/>
    <property type="project" value="UniProtKB-KW"/>
</dbReference>
<dbReference type="PANTHER" id="PTHR14155:SF263">
    <property type="entry name" value="E3 UBIQUITIN-PROTEIN LIGASE ATL6"/>
    <property type="match status" value="1"/>
</dbReference>
<dbReference type="CDD" id="cd16461">
    <property type="entry name" value="RING-H2_EL5-like"/>
    <property type="match status" value="1"/>
</dbReference>
<dbReference type="PANTHER" id="PTHR14155">
    <property type="entry name" value="RING FINGER DOMAIN-CONTAINING"/>
    <property type="match status" value="1"/>
</dbReference>
<dbReference type="GO" id="GO:0061630">
    <property type="term" value="F:ubiquitin protein ligase activity"/>
    <property type="evidence" value="ECO:0007669"/>
    <property type="project" value="UniProtKB-EC"/>
</dbReference>
<evidence type="ECO:0000256" key="9">
    <source>
        <dbReference type="ARBA" id="ARBA00022786"/>
    </source>
</evidence>
<dbReference type="AlphaFoldDB" id="A0A0K9PJN5"/>
<evidence type="ECO:0000256" key="13">
    <source>
        <dbReference type="ARBA" id="ARBA00024209"/>
    </source>
</evidence>